<dbReference type="InterPro" id="IPR009571">
    <property type="entry name" value="SUR7/Rim9-like_fungi"/>
</dbReference>
<dbReference type="AlphaFoldDB" id="A0A439D7W7"/>
<dbReference type="InterPro" id="IPR052413">
    <property type="entry name" value="SUR7_domain"/>
</dbReference>
<keyword evidence="1" id="KW-0472">Membrane</keyword>
<organism evidence="2 3">
    <name type="scientific">Xylaria grammica</name>
    <dbReference type="NCBI Taxonomy" id="363999"/>
    <lineage>
        <taxon>Eukaryota</taxon>
        <taxon>Fungi</taxon>
        <taxon>Dikarya</taxon>
        <taxon>Ascomycota</taxon>
        <taxon>Pezizomycotina</taxon>
        <taxon>Sordariomycetes</taxon>
        <taxon>Xylariomycetidae</taxon>
        <taxon>Xylariales</taxon>
        <taxon>Xylariaceae</taxon>
        <taxon>Xylaria</taxon>
    </lineage>
</organism>
<comment type="caution">
    <text evidence="2">The sequence shown here is derived from an EMBL/GenBank/DDBJ whole genome shotgun (WGS) entry which is preliminary data.</text>
</comment>
<keyword evidence="1" id="KW-0812">Transmembrane</keyword>
<feature type="transmembrane region" description="Helical" evidence="1">
    <location>
        <begin position="231"/>
        <end position="251"/>
    </location>
</feature>
<protein>
    <submittedName>
        <fullName evidence="2">Uncharacterized protein</fullName>
    </submittedName>
</protein>
<dbReference type="Proteomes" id="UP000286045">
    <property type="component" value="Unassembled WGS sequence"/>
</dbReference>
<keyword evidence="3" id="KW-1185">Reference proteome</keyword>
<sequence length="283" mass="30650">MIALLGGTGPQQESLEPYHIIAVNLSHFGQDLIATPTSSDVKPSETTGSSLWDQLADDARGLGGDITDGINNITNEVADKVTEELGISQWYSLHVMTLSQKPGLRLNLTEILDHEIKAGPLHLNVNQIKIPKAVQNAIDTVNDALLALLVIYALASGLSGLSFLISLAVLVLIRKKVNMLIIWANVAISGLDTLVLLIGSAILTYVNNKGVQAINDAGKDVGISGIRGTKFITLSWVSFGLMLFTALYWALPTLKYTKRWIIIADNSRHRGEKTLPYAHSFNS</sequence>
<evidence type="ECO:0000313" key="3">
    <source>
        <dbReference type="Proteomes" id="UP000286045"/>
    </source>
</evidence>
<evidence type="ECO:0000256" key="1">
    <source>
        <dbReference type="SAM" id="Phobius"/>
    </source>
</evidence>
<name>A0A439D7W7_9PEZI</name>
<dbReference type="GO" id="GO:0031505">
    <property type="term" value="P:fungal-type cell wall organization"/>
    <property type="evidence" value="ECO:0007669"/>
    <property type="project" value="TreeGrafter"/>
</dbReference>
<keyword evidence="1" id="KW-1133">Transmembrane helix</keyword>
<proteinExistence type="predicted"/>
<feature type="transmembrane region" description="Helical" evidence="1">
    <location>
        <begin position="180"/>
        <end position="206"/>
    </location>
</feature>
<feature type="transmembrane region" description="Helical" evidence="1">
    <location>
        <begin position="145"/>
        <end position="173"/>
    </location>
</feature>
<gene>
    <name evidence="2" type="ORF">EKO27_g4614</name>
</gene>
<dbReference type="EMBL" id="RYZI01000112">
    <property type="protein sequence ID" value="RWA10495.1"/>
    <property type="molecule type" value="Genomic_DNA"/>
</dbReference>
<accession>A0A439D7W7</accession>
<dbReference type="PANTHER" id="PTHR28019:SF7">
    <property type="entry name" value="SUR7 PROTEIN"/>
    <property type="match status" value="1"/>
</dbReference>
<dbReference type="PANTHER" id="PTHR28019">
    <property type="entry name" value="CELL MEMBRANE PROTEIN YLR413W-RELATED"/>
    <property type="match status" value="1"/>
</dbReference>
<dbReference type="Pfam" id="PF06687">
    <property type="entry name" value="SUR7"/>
    <property type="match status" value="1"/>
</dbReference>
<dbReference type="GO" id="GO:0051285">
    <property type="term" value="C:cell cortex of cell tip"/>
    <property type="evidence" value="ECO:0007669"/>
    <property type="project" value="TreeGrafter"/>
</dbReference>
<dbReference type="GO" id="GO:0005886">
    <property type="term" value="C:plasma membrane"/>
    <property type="evidence" value="ECO:0007669"/>
    <property type="project" value="InterPro"/>
</dbReference>
<evidence type="ECO:0000313" key="2">
    <source>
        <dbReference type="EMBL" id="RWA10495.1"/>
    </source>
</evidence>
<reference evidence="2 3" key="1">
    <citation type="submission" date="2018-12" db="EMBL/GenBank/DDBJ databases">
        <title>Draft genome sequence of Xylaria grammica IHI A82.</title>
        <authorList>
            <person name="Buettner E."/>
            <person name="Kellner H."/>
        </authorList>
    </citation>
    <scope>NUCLEOTIDE SEQUENCE [LARGE SCALE GENOMIC DNA]</scope>
    <source>
        <strain evidence="2 3">IHI A82</strain>
    </source>
</reference>